<dbReference type="AlphaFoldDB" id="A0A395HAI7"/>
<dbReference type="SMART" id="SM00066">
    <property type="entry name" value="GAL4"/>
    <property type="match status" value="1"/>
</dbReference>
<dbReference type="SUPFAM" id="SSF57701">
    <property type="entry name" value="Zn2/Cys6 DNA-binding domain"/>
    <property type="match status" value="1"/>
</dbReference>
<dbReference type="GO" id="GO:0000435">
    <property type="term" value="P:positive regulation of transcription from RNA polymerase II promoter by galactose"/>
    <property type="evidence" value="ECO:0007669"/>
    <property type="project" value="TreeGrafter"/>
</dbReference>
<dbReference type="GO" id="GO:0000978">
    <property type="term" value="F:RNA polymerase II cis-regulatory region sequence-specific DNA binding"/>
    <property type="evidence" value="ECO:0007669"/>
    <property type="project" value="TreeGrafter"/>
</dbReference>
<dbReference type="GO" id="GO:0006351">
    <property type="term" value="P:DNA-templated transcription"/>
    <property type="evidence" value="ECO:0007669"/>
    <property type="project" value="InterPro"/>
</dbReference>
<keyword evidence="8" id="KW-1185">Reference proteome</keyword>
<dbReference type="GO" id="GO:0008270">
    <property type="term" value="F:zinc ion binding"/>
    <property type="evidence" value="ECO:0007669"/>
    <property type="project" value="InterPro"/>
</dbReference>
<evidence type="ECO:0000259" key="6">
    <source>
        <dbReference type="PROSITE" id="PS50048"/>
    </source>
</evidence>
<evidence type="ECO:0000313" key="8">
    <source>
        <dbReference type="Proteomes" id="UP000249402"/>
    </source>
</evidence>
<dbReference type="Gene3D" id="4.10.240.10">
    <property type="entry name" value="Zn(2)-C6 fungal-type DNA-binding domain"/>
    <property type="match status" value="1"/>
</dbReference>
<dbReference type="InterPro" id="IPR051127">
    <property type="entry name" value="Fungal_SecMet_Regulators"/>
</dbReference>
<keyword evidence="1" id="KW-0479">Metal-binding</keyword>
<reference evidence="7 8" key="1">
    <citation type="submission" date="2018-02" db="EMBL/GenBank/DDBJ databases">
        <title>The genomes of Aspergillus section Nigri reveals drivers in fungal speciation.</title>
        <authorList>
            <consortium name="DOE Joint Genome Institute"/>
            <person name="Vesth T.C."/>
            <person name="Nybo J."/>
            <person name="Theobald S."/>
            <person name="Brandl J."/>
            <person name="Frisvad J.C."/>
            <person name="Nielsen K.F."/>
            <person name="Lyhne E.K."/>
            <person name="Kogle M.E."/>
            <person name="Kuo A."/>
            <person name="Riley R."/>
            <person name="Clum A."/>
            <person name="Nolan M."/>
            <person name="Lipzen A."/>
            <person name="Salamov A."/>
            <person name="Henrissat B."/>
            <person name="Wiebenga A."/>
            <person name="De vries R.P."/>
            <person name="Grigoriev I.V."/>
            <person name="Mortensen U.H."/>
            <person name="Andersen M.R."/>
            <person name="Baker S.E."/>
        </authorList>
    </citation>
    <scope>NUCLEOTIDE SEQUENCE [LARGE SCALE GENOMIC DNA]</scope>
    <source>
        <strain evidence="7 8">CBS 121593</strain>
    </source>
</reference>
<dbReference type="CDD" id="cd00067">
    <property type="entry name" value="GAL4"/>
    <property type="match status" value="1"/>
</dbReference>
<dbReference type="InterPro" id="IPR036864">
    <property type="entry name" value="Zn2-C6_fun-type_DNA-bd_sf"/>
</dbReference>
<dbReference type="OrthoDB" id="3862662at2759"/>
<keyword evidence="2" id="KW-0805">Transcription regulation</keyword>
<keyword evidence="4" id="KW-0804">Transcription</keyword>
<accession>A0A395HAI7</accession>
<dbReference type="VEuPathDB" id="FungiDB:BO80DRAFT_350666"/>
<dbReference type="GO" id="GO:0005634">
    <property type="term" value="C:nucleus"/>
    <property type="evidence" value="ECO:0007669"/>
    <property type="project" value="TreeGrafter"/>
</dbReference>
<dbReference type="PANTHER" id="PTHR47424:SF5">
    <property type="entry name" value="ZN(II)2CYS6 TRANSCRIPTION FACTOR (EUROFUNG)"/>
    <property type="match status" value="1"/>
</dbReference>
<dbReference type="EMBL" id="KZ824428">
    <property type="protein sequence ID" value="RAL03214.1"/>
    <property type="molecule type" value="Genomic_DNA"/>
</dbReference>
<evidence type="ECO:0000313" key="7">
    <source>
        <dbReference type="EMBL" id="RAL03214.1"/>
    </source>
</evidence>
<dbReference type="InterPro" id="IPR001138">
    <property type="entry name" value="Zn2Cys6_DnaBD"/>
</dbReference>
<feature type="domain" description="Zn(2)-C6 fungal-type" evidence="6">
    <location>
        <begin position="12"/>
        <end position="42"/>
    </location>
</feature>
<name>A0A395HAI7_9EURO</name>
<evidence type="ECO:0000256" key="3">
    <source>
        <dbReference type="ARBA" id="ARBA00023125"/>
    </source>
</evidence>
<dbReference type="RefSeq" id="XP_025577541.1">
    <property type="nucleotide sequence ID" value="XM_025715553.1"/>
</dbReference>
<dbReference type="PROSITE" id="PS50048">
    <property type="entry name" value="ZN2_CY6_FUNGAL_2"/>
    <property type="match status" value="1"/>
</dbReference>
<dbReference type="GeneID" id="37220418"/>
<dbReference type="PANTHER" id="PTHR47424">
    <property type="entry name" value="REGULATORY PROTEIN GAL4"/>
    <property type="match status" value="1"/>
</dbReference>
<keyword evidence="3" id="KW-0238">DNA-binding</keyword>
<protein>
    <recommendedName>
        <fullName evidence="6">Zn(2)-C6 fungal-type domain-containing protein</fullName>
    </recommendedName>
</protein>
<evidence type="ECO:0000256" key="4">
    <source>
        <dbReference type="ARBA" id="ARBA00023163"/>
    </source>
</evidence>
<dbReference type="Proteomes" id="UP000249402">
    <property type="component" value="Unassembled WGS sequence"/>
</dbReference>
<dbReference type="GO" id="GO:0000981">
    <property type="term" value="F:DNA-binding transcription factor activity, RNA polymerase II-specific"/>
    <property type="evidence" value="ECO:0007669"/>
    <property type="project" value="InterPro"/>
</dbReference>
<dbReference type="CDD" id="cd12148">
    <property type="entry name" value="fungal_TF_MHR"/>
    <property type="match status" value="1"/>
</dbReference>
<evidence type="ECO:0000256" key="2">
    <source>
        <dbReference type="ARBA" id="ARBA00023015"/>
    </source>
</evidence>
<evidence type="ECO:0000256" key="1">
    <source>
        <dbReference type="ARBA" id="ARBA00022723"/>
    </source>
</evidence>
<organism evidence="7 8">
    <name type="scientific">Aspergillus ibericus CBS 121593</name>
    <dbReference type="NCBI Taxonomy" id="1448316"/>
    <lineage>
        <taxon>Eukaryota</taxon>
        <taxon>Fungi</taxon>
        <taxon>Dikarya</taxon>
        <taxon>Ascomycota</taxon>
        <taxon>Pezizomycotina</taxon>
        <taxon>Eurotiomycetes</taxon>
        <taxon>Eurotiomycetidae</taxon>
        <taxon>Eurotiales</taxon>
        <taxon>Aspergillaceae</taxon>
        <taxon>Aspergillus</taxon>
        <taxon>Aspergillus subgen. Circumdati</taxon>
    </lineage>
</organism>
<dbReference type="InterPro" id="IPR007219">
    <property type="entry name" value="XnlR_reg_dom"/>
</dbReference>
<proteinExistence type="predicted"/>
<gene>
    <name evidence="7" type="ORF">BO80DRAFT_350666</name>
</gene>
<dbReference type="Pfam" id="PF00172">
    <property type="entry name" value="Zn_clus"/>
    <property type="match status" value="1"/>
</dbReference>
<keyword evidence="5" id="KW-0539">Nucleus</keyword>
<evidence type="ECO:0000256" key="5">
    <source>
        <dbReference type="ARBA" id="ARBA00023242"/>
    </source>
</evidence>
<dbReference type="Pfam" id="PF04082">
    <property type="entry name" value="Fungal_trans"/>
    <property type="match status" value="1"/>
</dbReference>
<sequence>MKVAISHRAPQVCSPCKLRKKRCDKTVPKCGYCTKRNLRCRYGEFSQAKDELERAAATEISVNAVLMQMTSLFGPSQDLSAVPERIWYQVHGIIKFADLSLQEIGRRYFSNFHKWLPIMLPQLYCQETAGYLGMPGSPATDFSILMLAMCLVTLQPSNSQTKITPQGLYGTVKMLFAETQAIMCASDRLLQAGLLIAAYEYANGRPAAAHITMGALTRIAFALGLHNVDLKVAGPKVNQFGTDKLGRCNLWWGVVILERLIICEIKDKAQRPWTEYPPSGFPLPSDLDPDENSPAPLDSVRTVRITRMSNFGRQAQAVFLLDKVLSVRRLPWSDGFKVVELRRLDENLQGFLSMLMSTDKVRIGHDCSPIASAVRALSLIHEEILDHPPDTVDIQWLHYSQSALGMVTNVVVDVARHHKEQIACQNAHVDLLPLSCSYTLHLAMKHIRNCVQLSCPHRRSSDLDSLAQLDQIFSDRWKPKEC</sequence>
<dbReference type="PROSITE" id="PS00463">
    <property type="entry name" value="ZN2_CY6_FUNGAL_1"/>
    <property type="match status" value="1"/>
</dbReference>